<proteinExistence type="predicted"/>
<comment type="caution">
    <text evidence="1">The sequence shown here is derived from an EMBL/GenBank/DDBJ whole genome shotgun (WGS) entry which is preliminary data.</text>
</comment>
<dbReference type="EMBL" id="CM051394">
    <property type="protein sequence ID" value="KAJ4727994.1"/>
    <property type="molecule type" value="Genomic_DNA"/>
</dbReference>
<reference evidence="1 2" key="1">
    <citation type="journal article" date="2023" name="Science">
        <title>Complex scaffold remodeling in plant triterpene biosynthesis.</title>
        <authorList>
            <person name="De La Pena R."/>
            <person name="Hodgson H."/>
            <person name="Liu J.C."/>
            <person name="Stephenson M.J."/>
            <person name="Martin A.C."/>
            <person name="Owen C."/>
            <person name="Harkess A."/>
            <person name="Leebens-Mack J."/>
            <person name="Jimenez L.E."/>
            <person name="Osbourn A."/>
            <person name="Sattely E.S."/>
        </authorList>
    </citation>
    <scope>NUCLEOTIDE SEQUENCE [LARGE SCALE GENOMIC DNA]</scope>
    <source>
        <strain evidence="2">cv. JPN11</strain>
        <tissue evidence="1">Leaf</tissue>
    </source>
</reference>
<sequence>MGEFVGFRFHPTEQEIISYFLEMKMRGLDFPVHTVAEVDICKFEPYDLPQRSPLPPDDQVWYFFNAPAYKSAGSKRTERTTGTGFWKLTGKDRPIRDKQGKEEIGFKRNLVFYSGRVRNGIKTNWVMHEYHSNNATSYQKEYVLFRLKRKSGDRSDTCNVSNHHLASNPGNNVAAAPQENHALSEELEILLANTVLDPNSLPALLSRIQPEQETLDSNGFGNEHNLSSSHFHNTEQDNAFVDSLWAENLPPGGRRIHTLLNDFNPSKSLRKVYVGDSSDTDTEHVYSETLVLQSASLSDENTSLENYPLQPMEPAFYGTSSSDGELYKAEKGFFDEIVDSDMDMPEINCLELVVDEFPTETRACKSQHNIPKSHSFIEKKCAPQELHLQNKALCQAVSKVKAREAAMRADFPKTENSIVKFAKDQKMAQTSDAKASLTFRSNKGERSNRKGSFTFLETPALDHKKYPPSVYLSNLLISLILIIFFAREIMYLH</sequence>
<gene>
    <name evidence="1" type="ORF">OWV82_001007</name>
</gene>
<accession>A0ACC1YY72</accession>
<keyword evidence="2" id="KW-1185">Reference proteome</keyword>
<evidence type="ECO:0000313" key="1">
    <source>
        <dbReference type="EMBL" id="KAJ4727994.1"/>
    </source>
</evidence>
<protein>
    <submittedName>
        <fullName evidence="1">NAC domain containing protein</fullName>
    </submittedName>
</protein>
<dbReference type="Proteomes" id="UP001164539">
    <property type="component" value="Chromosome 1"/>
</dbReference>
<name>A0ACC1YY72_MELAZ</name>
<organism evidence="1 2">
    <name type="scientific">Melia azedarach</name>
    <name type="common">Chinaberry tree</name>
    <dbReference type="NCBI Taxonomy" id="155640"/>
    <lineage>
        <taxon>Eukaryota</taxon>
        <taxon>Viridiplantae</taxon>
        <taxon>Streptophyta</taxon>
        <taxon>Embryophyta</taxon>
        <taxon>Tracheophyta</taxon>
        <taxon>Spermatophyta</taxon>
        <taxon>Magnoliopsida</taxon>
        <taxon>eudicotyledons</taxon>
        <taxon>Gunneridae</taxon>
        <taxon>Pentapetalae</taxon>
        <taxon>rosids</taxon>
        <taxon>malvids</taxon>
        <taxon>Sapindales</taxon>
        <taxon>Meliaceae</taxon>
        <taxon>Melia</taxon>
    </lineage>
</organism>
<evidence type="ECO:0000313" key="2">
    <source>
        <dbReference type="Proteomes" id="UP001164539"/>
    </source>
</evidence>